<name>A0AAJ8E3P3_ASPNG</name>
<dbReference type="PANTHER" id="PTHR33048">
    <property type="entry name" value="PTH11-LIKE INTEGRAL MEMBRANE PROTEIN (AFU_ORTHOLOGUE AFUA_5G11245)"/>
    <property type="match status" value="1"/>
</dbReference>
<reference evidence="9" key="1">
    <citation type="submission" date="2025-02" db="EMBL/GenBank/DDBJ databases">
        <authorList>
            <consortium name="NCBI Genome Project"/>
        </authorList>
    </citation>
    <scope>NUCLEOTIDE SEQUENCE</scope>
</reference>
<proteinExistence type="inferred from homology"/>
<sequence>MAPNCKGPASATAEPQPSLSAVILHRSSPNMSSLTTSLSKHKLAIDKYIPSVARDTRRQRTIPGGSQNTRHQPAMAHDWTTPSAPSPSALLAVTSVFTVTSILSVTLRFYARRLARLDLLADDWLALAALLFTLVYNGTLLAGTSRDVIANYTQPTAQTEVQAKKYQLALQIIEILALGLIKLSFLTLWKRVFSTHPIHRLCTILIAAVTLWVVAFILATILQCGSHVPSIWLSEAANDSNTCASTNRGTLLTLYTITDLITNILITIIPIPVIAGLKMWIGRKIGTIGLYIVGIYVTAISIARTYFTIVVSYNNEEESRSSFMHNLSLLALWAMVEVNVGILAACITVVKKGVRKVFADKREKKFHMLSGAAFKGDHDGVANEGGTRFLDGSGERDGTM</sequence>
<feature type="transmembrane region" description="Helical" evidence="7">
    <location>
        <begin position="288"/>
        <end position="307"/>
    </location>
</feature>
<feature type="transmembrane region" description="Helical" evidence="7">
    <location>
        <begin position="327"/>
        <end position="350"/>
    </location>
</feature>
<feature type="region of interest" description="Disordered" evidence="6">
    <location>
        <begin position="56"/>
        <end position="82"/>
    </location>
</feature>
<comment type="subcellular location">
    <subcellularLocation>
        <location evidence="1">Membrane</location>
        <topology evidence="1">Multi-pass membrane protein</topology>
    </subcellularLocation>
</comment>
<evidence type="ECO:0000256" key="3">
    <source>
        <dbReference type="ARBA" id="ARBA00022989"/>
    </source>
</evidence>
<evidence type="ECO:0000256" key="1">
    <source>
        <dbReference type="ARBA" id="ARBA00004141"/>
    </source>
</evidence>
<protein>
    <recommendedName>
        <fullName evidence="8">Rhodopsin domain-containing protein</fullName>
    </recommendedName>
</protein>
<feature type="transmembrane region" description="Helical" evidence="7">
    <location>
        <begin position="201"/>
        <end position="222"/>
    </location>
</feature>
<feature type="transmembrane region" description="Helical" evidence="7">
    <location>
        <begin position="260"/>
        <end position="281"/>
    </location>
</feature>
<feature type="transmembrane region" description="Helical" evidence="7">
    <location>
        <begin position="89"/>
        <end position="111"/>
    </location>
</feature>
<dbReference type="GeneID" id="4990287"/>
<keyword evidence="3 7" id="KW-1133">Transmembrane helix</keyword>
<dbReference type="Pfam" id="PF20684">
    <property type="entry name" value="Fung_rhodopsin"/>
    <property type="match status" value="1"/>
</dbReference>
<accession>A0AAJ8E3P3</accession>
<dbReference type="GO" id="GO:0016020">
    <property type="term" value="C:membrane"/>
    <property type="evidence" value="ECO:0007669"/>
    <property type="project" value="UniProtKB-SubCell"/>
</dbReference>
<dbReference type="VEuPathDB" id="FungiDB:An10g00340"/>
<feature type="domain" description="Rhodopsin" evidence="8">
    <location>
        <begin position="107"/>
        <end position="354"/>
    </location>
</feature>
<gene>
    <name evidence="9" type="ORF">An10g00340</name>
</gene>
<feature type="transmembrane region" description="Helical" evidence="7">
    <location>
        <begin position="168"/>
        <end position="189"/>
    </location>
</feature>
<evidence type="ECO:0000256" key="7">
    <source>
        <dbReference type="SAM" id="Phobius"/>
    </source>
</evidence>
<comment type="similarity">
    <text evidence="5">Belongs to the SAT4 family.</text>
</comment>
<keyword evidence="2 7" id="KW-0812">Transmembrane</keyword>
<dbReference type="RefSeq" id="XP_059605857.1">
    <property type="nucleotide sequence ID" value="XM_059749938.1"/>
</dbReference>
<evidence type="ECO:0000256" key="4">
    <source>
        <dbReference type="ARBA" id="ARBA00023136"/>
    </source>
</evidence>
<evidence type="ECO:0000313" key="9">
    <source>
        <dbReference type="RefSeq" id="XP_059605857.1"/>
    </source>
</evidence>
<evidence type="ECO:0000259" key="8">
    <source>
        <dbReference type="Pfam" id="PF20684"/>
    </source>
</evidence>
<dbReference type="InterPro" id="IPR052337">
    <property type="entry name" value="SAT4-like"/>
</dbReference>
<keyword evidence="4 7" id="KW-0472">Membrane</keyword>
<dbReference type="InterPro" id="IPR049326">
    <property type="entry name" value="Rhodopsin_dom_fungi"/>
</dbReference>
<organism evidence="9">
    <name type="scientific">Aspergillus niger</name>
    <dbReference type="NCBI Taxonomy" id="5061"/>
    <lineage>
        <taxon>Eukaryota</taxon>
        <taxon>Fungi</taxon>
        <taxon>Dikarya</taxon>
        <taxon>Ascomycota</taxon>
        <taxon>Pezizomycotina</taxon>
        <taxon>Eurotiomycetes</taxon>
        <taxon>Eurotiomycetidae</taxon>
        <taxon>Eurotiales</taxon>
        <taxon>Aspergillaceae</taxon>
        <taxon>Aspergillus</taxon>
        <taxon>Aspergillus subgen. Circumdati</taxon>
    </lineage>
</organism>
<evidence type="ECO:0000256" key="5">
    <source>
        <dbReference type="ARBA" id="ARBA00038359"/>
    </source>
</evidence>
<dbReference type="KEGG" id="ang:An10g00340"/>
<reference evidence="9" key="2">
    <citation type="submission" date="2025-08" db="UniProtKB">
        <authorList>
            <consortium name="RefSeq"/>
        </authorList>
    </citation>
    <scope>IDENTIFICATION</scope>
</reference>
<dbReference type="AlphaFoldDB" id="A0AAJ8E3P3"/>
<evidence type="ECO:0000256" key="2">
    <source>
        <dbReference type="ARBA" id="ARBA00022692"/>
    </source>
</evidence>
<dbReference type="PANTHER" id="PTHR33048:SF157">
    <property type="entry name" value="INTEGRAL MEMBRANE PROTEIN"/>
    <property type="match status" value="1"/>
</dbReference>
<feature type="transmembrane region" description="Helical" evidence="7">
    <location>
        <begin position="123"/>
        <end position="142"/>
    </location>
</feature>
<evidence type="ECO:0000256" key="6">
    <source>
        <dbReference type="SAM" id="MobiDB-lite"/>
    </source>
</evidence>